<gene>
    <name evidence="2" type="ORF">PGLA2088_LOCUS5093</name>
</gene>
<dbReference type="Proteomes" id="UP000626109">
    <property type="component" value="Unassembled WGS sequence"/>
</dbReference>
<feature type="non-terminal residue" evidence="2">
    <location>
        <position position="183"/>
    </location>
</feature>
<dbReference type="EMBL" id="CAJNNW010004783">
    <property type="protein sequence ID" value="CAE8646764.1"/>
    <property type="molecule type" value="Genomic_DNA"/>
</dbReference>
<feature type="non-terminal residue" evidence="2">
    <location>
        <position position="1"/>
    </location>
</feature>
<evidence type="ECO:0000256" key="1">
    <source>
        <dbReference type="SAM" id="MobiDB-lite"/>
    </source>
</evidence>
<dbReference type="AlphaFoldDB" id="A0A813I9A7"/>
<reference evidence="2" key="1">
    <citation type="submission" date="2021-02" db="EMBL/GenBank/DDBJ databases">
        <authorList>
            <person name="Dougan E. K."/>
            <person name="Rhodes N."/>
            <person name="Thang M."/>
            <person name="Chan C."/>
        </authorList>
    </citation>
    <scope>NUCLEOTIDE SEQUENCE</scope>
</reference>
<protein>
    <submittedName>
        <fullName evidence="2">Uncharacterized protein</fullName>
    </submittedName>
</protein>
<evidence type="ECO:0000313" key="3">
    <source>
        <dbReference type="Proteomes" id="UP000626109"/>
    </source>
</evidence>
<sequence length="183" mass="19368">FPDQVAAAEVEGLPLGGLPASQALLLDLEECWRASGSLDDHPRPFSRMMGMHDLGFSRSVSASASAGPSQHPSPSNSSAPLRRSNPPLPDVLIVEPPPFPGASVPLPCTEQTPLRLNVEGPDGSPPWMDMVNHHTAILLLDDDGSKAGGLADLCQLGLPVLLHIYDVSREASLKRLNSLLAHP</sequence>
<feature type="compositionally biased region" description="Polar residues" evidence="1">
    <location>
        <begin position="60"/>
        <end position="79"/>
    </location>
</feature>
<organism evidence="2 3">
    <name type="scientific">Polarella glacialis</name>
    <name type="common">Dinoflagellate</name>
    <dbReference type="NCBI Taxonomy" id="89957"/>
    <lineage>
        <taxon>Eukaryota</taxon>
        <taxon>Sar</taxon>
        <taxon>Alveolata</taxon>
        <taxon>Dinophyceae</taxon>
        <taxon>Suessiales</taxon>
        <taxon>Suessiaceae</taxon>
        <taxon>Polarella</taxon>
    </lineage>
</organism>
<comment type="caution">
    <text evidence="2">The sequence shown here is derived from an EMBL/GenBank/DDBJ whole genome shotgun (WGS) entry which is preliminary data.</text>
</comment>
<proteinExistence type="predicted"/>
<accession>A0A813I9A7</accession>
<name>A0A813I9A7_POLGL</name>
<evidence type="ECO:0000313" key="2">
    <source>
        <dbReference type="EMBL" id="CAE8646764.1"/>
    </source>
</evidence>
<feature type="region of interest" description="Disordered" evidence="1">
    <location>
        <begin position="60"/>
        <end position="90"/>
    </location>
</feature>